<comment type="caution">
    <text evidence="1">The sequence shown here is derived from an EMBL/GenBank/DDBJ whole genome shotgun (WGS) entry which is preliminary data.</text>
</comment>
<evidence type="ECO:0000313" key="1">
    <source>
        <dbReference type="EMBL" id="KAL3289596.1"/>
    </source>
</evidence>
<organism evidence="1 2">
    <name type="scientific">Cryptolaemus montrouzieri</name>
    <dbReference type="NCBI Taxonomy" id="559131"/>
    <lineage>
        <taxon>Eukaryota</taxon>
        <taxon>Metazoa</taxon>
        <taxon>Ecdysozoa</taxon>
        <taxon>Arthropoda</taxon>
        <taxon>Hexapoda</taxon>
        <taxon>Insecta</taxon>
        <taxon>Pterygota</taxon>
        <taxon>Neoptera</taxon>
        <taxon>Endopterygota</taxon>
        <taxon>Coleoptera</taxon>
        <taxon>Polyphaga</taxon>
        <taxon>Cucujiformia</taxon>
        <taxon>Coccinelloidea</taxon>
        <taxon>Coccinellidae</taxon>
        <taxon>Scymninae</taxon>
        <taxon>Scymnini</taxon>
        <taxon>Cryptolaemus</taxon>
    </lineage>
</organism>
<dbReference type="AlphaFoldDB" id="A0ABD2PG14"/>
<proteinExistence type="predicted"/>
<accession>A0ABD2PG14</accession>
<sequence length="155" mass="16825">MCLALGTQGIIISVGYVGMYDVERGRGRVLYCGCAICSNAEVASLEELTTLIGRNRRFEIRQLENGASRSMDNLVPPTLPPFLFNNGPTIEGQSIPVVSLVPIGEHVDLGKNLECSSSPSSTFNNDPPIEEYDILLSNYSEPDNEPVTEVLDSFG</sequence>
<reference evidence="1 2" key="1">
    <citation type="journal article" date="2021" name="BMC Biol.">
        <title>Horizontally acquired antibacterial genes associated with adaptive radiation of ladybird beetles.</title>
        <authorList>
            <person name="Li H.S."/>
            <person name="Tang X.F."/>
            <person name="Huang Y.H."/>
            <person name="Xu Z.Y."/>
            <person name="Chen M.L."/>
            <person name="Du X.Y."/>
            <person name="Qiu B.Y."/>
            <person name="Chen P.T."/>
            <person name="Zhang W."/>
            <person name="Slipinski A."/>
            <person name="Escalona H.E."/>
            <person name="Waterhouse R.M."/>
            <person name="Zwick A."/>
            <person name="Pang H."/>
        </authorList>
    </citation>
    <scope>NUCLEOTIDE SEQUENCE [LARGE SCALE GENOMIC DNA]</scope>
    <source>
        <strain evidence="1">SYSU2018</strain>
    </source>
</reference>
<keyword evidence="2" id="KW-1185">Reference proteome</keyword>
<protein>
    <submittedName>
        <fullName evidence="1">Uncharacterized protein</fullName>
    </submittedName>
</protein>
<gene>
    <name evidence="1" type="ORF">HHI36_023009</name>
</gene>
<name>A0ABD2PG14_9CUCU</name>
<dbReference type="Proteomes" id="UP001516400">
    <property type="component" value="Unassembled WGS sequence"/>
</dbReference>
<dbReference type="EMBL" id="JABFTP020000186">
    <property type="protein sequence ID" value="KAL3289596.1"/>
    <property type="molecule type" value="Genomic_DNA"/>
</dbReference>
<evidence type="ECO:0000313" key="2">
    <source>
        <dbReference type="Proteomes" id="UP001516400"/>
    </source>
</evidence>